<accession>A0A6J6K4E0</accession>
<organism evidence="1">
    <name type="scientific">freshwater metagenome</name>
    <dbReference type="NCBI Taxonomy" id="449393"/>
    <lineage>
        <taxon>unclassified sequences</taxon>
        <taxon>metagenomes</taxon>
        <taxon>ecological metagenomes</taxon>
    </lineage>
</organism>
<evidence type="ECO:0000313" key="2">
    <source>
        <dbReference type="EMBL" id="CAB4653679.1"/>
    </source>
</evidence>
<evidence type="ECO:0000313" key="1">
    <source>
        <dbReference type="EMBL" id="CAB4643245.1"/>
    </source>
</evidence>
<sequence length="169" mass="19020">MQRLTQPSNRLQVRGFLTIYSAPSALRHHIDWAIQSVLGNWINLTWSQQSLVPGTFRTQLEFRDRAGASAEIASALASWHYLNFEVVENGEPMGEIFRFTPELGIHRASIDQSGAALLSENQLTQSLAKSFDEESLRESIAKILGTPWENQLERFRSADTLATAHLRAI</sequence>
<name>A0A6J6K4E0_9ZZZZ</name>
<dbReference type="EMBL" id="CAEZVW010000034">
    <property type="protein sequence ID" value="CAB4643245.1"/>
    <property type="molecule type" value="Genomic_DNA"/>
</dbReference>
<gene>
    <name evidence="1" type="ORF">UFOPK2157_00824</name>
    <name evidence="2" type="ORF">UFOPK2228_00751</name>
</gene>
<dbReference type="AlphaFoldDB" id="A0A6J6K4E0"/>
<protein>
    <submittedName>
        <fullName evidence="1">Unannotated protein</fullName>
    </submittedName>
</protein>
<dbReference type="InterPro" id="IPR021491">
    <property type="entry name" value="DUF3145"/>
</dbReference>
<dbReference type="EMBL" id="CAEZWF010000018">
    <property type="protein sequence ID" value="CAB4653679.1"/>
    <property type="molecule type" value="Genomic_DNA"/>
</dbReference>
<dbReference type="Pfam" id="PF11343">
    <property type="entry name" value="DUF3145"/>
    <property type="match status" value="1"/>
</dbReference>
<reference evidence="1" key="1">
    <citation type="submission" date="2020-05" db="EMBL/GenBank/DDBJ databases">
        <authorList>
            <person name="Chiriac C."/>
            <person name="Salcher M."/>
            <person name="Ghai R."/>
            <person name="Kavagutti S V."/>
        </authorList>
    </citation>
    <scope>NUCLEOTIDE SEQUENCE</scope>
</reference>
<proteinExistence type="predicted"/>